<evidence type="ECO:0000313" key="3">
    <source>
        <dbReference type="Proteomes" id="UP001612415"/>
    </source>
</evidence>
<sequence>MLLFVLGEYAEDEAPASSGSELSGEMSSSASTSQQVQARTVAR</sequence>
<feature type="region of interest" description="Disordered" evidence="1">
    <location>
        <begin position="12"/>
        <end position="43"/>
    </location>
</feature>
<gene>
    <name evidence="2" type="ORF">ACIA8P_44450</name>
</gene>
<accession>A0ABW7YGM7</accession>
<evidence type="ECO:0000313" key="2">
    <source>
        <dbReference type="EMBL" id="MFI5681569.1"/>
    </source>
</evidence>
<organism evidence="2 3">
    <name type="scientific">Streptomyces cellulosae</name>
    <dbReference type="NCBI Taxonomy" id="1968"/>
    <lineage>
        <taxon>Bacteria</taxon>
        <taxon>Bacillati</taxon>
        <taxon>Actinomycetota</taxon>
        <taxon>Actinomycetes</taxon>
        <taxon>Kitasatosporales</taxon>
        <taxon>Streptomycetaceae</taxon>
        <taxon>Streptomyces</taxon>
    </lineage>
</organism>
<feature type="compositionally biased region" description="Polar residues" evidence="1">
    <location>
        <begin position="34"/>
        <end position="43"/>
    </location>
</feature>
<reference evidence="2 3" key="1">
    <citation type="submission" date="2024-10" db="EMBL/GenBank/DDBJ databases">
        <title>The Natural Products Discovery Center: Release of the First 8490 Sequenced Strains for Exploring Actinobacteria Biosynthetic Diversity.</title>
        <authorList>
            <person name="Kalkreuter E."/>
            <person name="Kautsar S.A."/>
            <person name="Yang D."/>
            <person name="Bader C.D."/>
            <person name="Teijaro C.N."/>
            <person name="Fluegel L."/>
            <person name="Davis C.M."/>
            <person name="Simpson J.R."/>
            <person name="Lauterbach L."/>
            <person name="Steele A.D."/>
            <person name="Gui C."/>
            <person name="Meng S."/>
            <person name="Li G."/>
            <person name="Viehrig K."/>
            <person name="Ye F."/>
            <person name="Su P."/>
            <person name="Kiefer A.F."/>
            <person name="Nichols A."/>
            <person name="Cepeda A.J."/>
            <person name="Yan W."/>
            <person name="Fan B."/>
            <person name="Jiang Y."/>
            <person name="Adhikari A."/>
            <person name="Zheng C.-J."/>
            <person name="Schuster L."/>
            <person name="Cowan T.M."/>
            <person name="Smanski M.J."/>
            <person name="Chevrette M.G."/>
            <person name="De Carvalho L.P.S."/>
            <person name="Shen B."/>
        </authorList>
    </citation>
    <scope>NUCLEOTIDE SEQUENCE [LARGE SCALE GENOMIC DNA]</scope>
    <source>
        <strain evidence="2 3">NPDC051599</strain>
    </source>
</reference>
<dbReference type="EMBL" id="JBITDC010000030">
    <property type="protein sequence ID" value="MFI5681569.1"/>
    <property type="molecule type" value="Genomic_DNA"/>
</dbReference>
<name>A0ABW7YGM7_STRCE</name>
<proteinExistence type="predicted"/>
<dbReference type="Proteomes" id="UP001612415">
    <property type="component" value="Unassembled WGS sequence"/>
</dbReference>
<comment type="caution">
    <text evidence="2">The sequence shown here is derived from an EMBL/GenBank/DDBJ whole genome shotgun (WGS) entry which is preliminary data.</text>
</comment>
<dbReference type="RefSeq" id="WP_398662343.1">
    <property type="nucleotide sequence ID" value="NZ_JBITDC010000030.1"/>
</dbReference>
<evidence type="ECO:0000256" key="1">
    <source>
        <dbReference type="SAM" id="MobiDB-lite"/>
    </source>
</evidence>
<protein>
    <submittedName>
        <fullName evidence="2">Uncharacterized protein</fullName>
    </submittedName>
</protein>
<feature type="compositionally biased region" description="Low complexity" evidence="1">
    <location>
        <begin position="16"/>
        <end position="33"/>
    </location>
</feature>
<keyword evidence="3" id="KW-1185">Reference proteome</keyword>